<evidence type="ECO:0000256" key="5">
    <source>
        <dbReference type="ARBA" id="ARBA00023077"/>
    </source>
</evidence>
<evidence type="ECO:0000256" key="1">
    <source>
        <dbReference type="ARBA" id="ARBA00004571"/>
    </source>
</evidence>
<keyword evidence="4 8" id="KW-0812">Transmembrane</keyword>
<dbReference type="InterPro" id="IPR037066">
    <property type="entry name" value="Plug_dom_sf"/>
</dbReference>
<dbReference type="SUPFAM" id="SSF56935">
    <property type="entry name" value="Porins"/>
    <property type="match status" value="1"/>
</dbReference>
<dbReference type="InterPro" id="IPR000531">
    <property type="entry name" value="Beta-barrel_TonB"/>
</dbReference>
<gene>
    <name evidence="12" type="ORF">RI845_06630</name>
</gene>
<protein>
    <submittedName>
        <fullName evidence="12">TonB-dependent receptor</fullName>
    </submittedName>
</protein>
<keyword evidence="12" id="KW-0675">Receptor</keyword>
<feature type="domain" description="TonB-dependent receptor-like beta-barrel" evidence="10">
    <location>
        <begin position="227"/>
        <end position="721"/>
    </location>
</feature>
<keyword evidence="5 9" id="KW-0798">TonB box</keyword>
<dbReference type="Gene3D" id="2.170.130.10">
    <property type="entry name" value="TonB-dependent receptor, plug domain"/>
    <property type="match status" value="1"/>
</dbReference>
<dbReference type="Pfam" id="PF07715">
    <property type="entry name" value="Plug"/>
    <property type="match status" value="1"/>
</dbReference>
<accession>A0ABY9TM88</accession>
<dbReference type="InterPro" id="IPR039426">
    <property type="entry name" value="TonB-dep_rcpt-like"/>
</dbReference>
<evidence type="ECO:0000256" key="4">
    <source>
        <dbReference type="ARBA" id="ARBA00022692"/>
    </source>
</evidence>
<dbReference type="InterPro" id="IPR012910">
    <property type="entry name" value="Plug_dom"/>
</dbReference>
<reference evidence="13" key="1">
    <citation type="submission" date="2023-09" db="EMBL/GenBank/DDBJ databases">
        <authorList>
            <person name="Li S."/>
            <person name="Li X."/>
            <person name="Zhang C."/>
            <person name="Zhao Z."/>
        </authorList>
    </citation>
    <scope>NUCLEOTIDE SEQUENCE [LARGE SCALE GENOMIC DNA]</scope>
    <source>
        <strain evidence="13">SQ345</strain>
    </source>
</reference>
<dbReference type="Gene3D" id="2.40.170.20">
    <property type="entry name" value="TonB-dependent receptor, beta-barrel domain"/>
    <property type="match status" value="1"/>
</dbReference>
<name>A0ABY9TM88_9GAMM</name>
<comment type="similarity">
    <text evidence="8 9">Belongs to the TonB-dependent receptor family.</text>
</comment>
<keyword evidence="13" id="KW-1185">Reference proteome</keyword>
<sequence>MIGSTLNQRSIVGSHKAIDIIANEDLLATGKMSLPEALNELVPAFNYNYSTLGLEQDLIRPSTLRGMGTDQMLLLVNGKPFHTQSVITTSPTSFNPGFSGYDLTAIPLQSIDYVEVIRDGASAQFGSGAIAGVINVVLKSYEPSNAYAVAAVTDKGDGEASLISANLLLVNSNTHEIQLFLELQNNNGFNRSAKIGTEDGLSSLKQLNQTGQVPFDMSKLWFNHNSRFDNGSNFYSFGGYSETNGSAFAVYHSENNEKNWQELYPNGFQPKLDLKVSDSHLTLGYLFNWSEYETDLSLSLSSNKTDRNASNTLNNSYGPTSPTSGDIGNLELKKLTLSGNIQGSLPSTVSTYSTNFNLGMTLTREWFGQTSGTEVSYELKSYCREDYKNDGEEPDVGFGLCSMLTPGFVSFPGFSEDNSVSKKTESGELFVLFNQPISEQLEIDLGFRYTNYFNFDHAWVYDLSTLYRIDQNISLRGAVSTGFRMPSMQQRYFSETNSYTSDGFTLSQHEMISSDSELHTALGLDLKAEKSEQVSMGVIYTGELWSSTFDFFYNQVKDRITLSNPITYNYYLSEPFDDTRNSVRVFTNSVYSKTYGIDWINYWLFNTDNYGQVKIDLSYHYHKNKVMDISSANTAIPDELLFSDLNTIDLESSQPQQNAVVSIGMIFAESQLTLRSNYIGSYDVIYPNSETYHWGEKILTSASYSIEVTDDIVLSMGINNLFNSSKDKLSNDAIYNQQYGFQYGLQSATSHAGRNYFLTFDYSL</sequence>
<evidence type="ECO:0000256" key="7">
    <source>
        <dbReference type="ARBA" id="ARBA00023237"/>
    </source>
</evidence>
<evidence type="ECO:0000256" key="6">
    <source>
        <dbReference type="ARBA" id="ARBA00023136"/>
    </source>
</evidence>
<keyword evidence="7 8" id="KW-0998">Cell outer membrane</keyword>
<dbReference type="Proteomes" id="UP001248581">
    <property type="component" value="Chromosome"/>
</dbReference>
<proteinExistence type="inferred from homology"/>
<dbReference type="Pfam" id="PF00593">
    <property type="entry name" value="TonB_dep_Rec_b-barrel"/>
    <property type="match status" value="1"/>
</dbReference>
<dbReference type="InterPro" id="IPR036942">
    <property type="entry name" value="Beta-barrel_TonB_sf"/>
</dbReference>
<organism evidence="12 13">
    <name type="scientific">Thalassotalea nanhaiensis</name>
    <dbReference type="NCBI Taxonomy" id="3065648"/>
    <lineage>
        <taxon>Bacteria</taxon>
        <taxon>Pseudomonadati</taxon>
        <taxon>Pseudomonadota</taxon>
        <taxon>Gammaproteobacteria</taxon>
        <taxon>Alteromonadales</taxon>
        <taxon>Colwelliaceae</taxon>
        <taxon>Thalassotalea</taxon>
    </lineage>
</organism>
<comment type="subcellular location">
    <subcellularLocation>
        <location evidence="1 8">Cell outer membrane</location>
        <topology evidence="1 8">Multi-pass membrane protein</topology>
    </subcellularLocation>
</comment>
<dbReference type="PROSITE" id="PS52016">
    <property type="entry name" value="TONB_DEPENDENT_REC_3"/>
    <property type="match status" value="1"/>
</dbReference>
<evidence type="ECO:0000313" key="12">
    <source>
        <dbReference type="EMBL" id="WNC69810.1"/>
    </source>
</evidence>
<evidence type="ECO:0000313" key="13">
    <source>
        <dbReference type="Proteomes" id="UP001248581"/>
    </source>
</evidence>
<evidence type="ECO:0000259" key="10">
    <source>
        <dbReference type="Pfam" id="PF00593"/>
    </source>
</evidence>
<dbReference type="RefSeq" id="WP_348388952.1">
    <property type="nucleotide sequence ID" value="NZ_CP134146.1"/>
</dbReference>
<evidence type="ECO:0000256" key="3">
    <source>
        <dbReference type="ARBA" id="ARBA00022452"/>
    </source>
</evidence>
<dbReference type="PANTHER" id="PTHR47234:SF3">
    <property type="entry name" value="SECRETIN_TONB SHORT N-TERMINAL DOMAIN-CONTAINING PROTEIN"/>
    <property type="match status" value="1"/>
</dbReference>
<evidence type="ECO:0000256" key="8">
    <source>
        <dbReference type="PROSITE-ProRule" id="PRU01360"/>
    </source>
</evidence>
<evidence type="ECO:0000256" key="9">
    <source>
        <dbReference type="RuleBase" id="RU003357"/>
    </source>
</evidence>
<keyword evidence="3 8" id="KW-1134">Transmembrane beta strand</keyword>
<feature type="domain" description="TonB-dependent receptor plug" evidence="11">
    <location>
        <begin position="16"/>
        <end position="133"/>
    </location>
</feature>
<evidence type="ECO:0000256" key="2">
    <source>
        <dbReference type="ARBA" id="ARBA00022448"/>
    </source>
</evidence>
<dbReference type="PANTHER" id="PTHR47234">
    <property type="match status" value="1"/>
</dbReference>
<dbReference type="EMBL" id="CP134146">
    <property type="protein sequence ID" value="WNC69810.1"/>
    <property type="molecule type" value="Genomic_DNA"/>
</dbReference>
<keyword evidence="2 8" id="KW-0813">Transport</keyword>
<keyword evidence="6 8" id="KW-0472">Membrane</keyword>
<evidence type="ECO:0000259" key="11">
    <source>
        <dbReference type="Pfam" id="PF07715"/>
    </source>
</evidence>